<proteinExistence type="predicted"/>
<evidence type="ECO:0000259" key="6">
    <source>
        <dbReference type="Pfam" id="PF02544"/>
    </source>
</evidence>
<keyword evidence="3 5" id="KW-1133">Transmembrane helix</keyword>
<evidence type="ECO:0000256" key="4">
    <source>
        <dbReference type="ARBA" id="ARBA00023136"/>
    </source>
</evidence>
<keyword evidence="4 5" id="KW-0472">Membrane</keyword>
<comment type="caution">
    <text evidence="7">The sequence shown here is derived from an EMBL/GenBank/DDBJ whole genome shotgun (WGS) entry which is preliminary data.</text>
</comment>
<dbReference type="GO" id="GO:0016095">
    <property type="term" value="P:polyprenol catabolic process"/>
    <property type="evidence" value="ECO:0007669"/>
    <property type="project" value="TreeGrafter"/>
</dbReference>
<feature type="transmembrane region" description="Helical" evidence="5">
    <location>
        <begin position="26"/>
        <end position="44"/>
    </location>
</feature>
<dbReference type="GO" id="GO:0005783">
    <property type="term" value="C:endoplasmic reticulum"/>
    <property type="evidence" value="ECO:0007669"/>
    <property type="project" value="TreeGrafter"/>
</dbReference>
<feature type="transmembrane region" description="Helical" evidence="5">
    <location>
        <begin position="151"/>
        <end position="170"/>
    </location>
</feature>
<feature type="domain" description="3-oxo-5-alpha-steroid 4-dehydrogenase C-terminal" evidence="6">
    <location>
        <begin position="276"/>
        <end position="393"/>
    </location>
</feature>
<name>A0AAD4H9K5_9FUNG</name>
<dbReference type="Pfam" id="PF02544">
    <property type="entry name" value="Steroid_dh"/>
    <property type="match status" value="1"/>
</dbReference>
<evidence type="ECO:0000313" key="8">
    <source>
        <dbReference type="Proteomes" id="UP001194580"/>
    </source>
</evidence>
<feature type="transmembrane region" description="Helical" evidence="5">
    <location>
        <begin position="94"/>
        <end position="112"/>
    </location>
</feature>
<keyword evidence="8" id="KW-1185">Reference proteome</keyword>
<feature type="transmembrane region" description="Helical" evidence="5">
    <location>
        <begin position="325"/>
        <end position="347"/>
    </location>
</feature>
<dbReference type="PANTHER" id="PTHR14624">
    <property type="entry name" value="DFG10 PROTEIN"/>
    <property type="match status" value="1"/>
</dbReference>
<organism evidence="7 8">
    <name type="scientific">Linnemannia exigua</name>
    <dbReference type="NCBI Taxonomy" id="604196"/>
    <lineage>
        <taxon>Eukaryota</taxon>
        <taxon>Fungi</taxon>
        <taxon>Fungi incertae sedis</taxon>
        <taxon>Mucoromycota</taxon>
        <taxon>Mortierellomycotina</taxon>
        <taxon>Mortierellomycetes</taxon>
        <taxon>Mortierellales</taxon>
        <taxon>Mortierellaceae</taxon>
        <taxon>Linnemannia</taxon>
    </lineage>
</organism>
<gene>
    <name evidence="7" type="ORF">BGZ95_001835</name>
</gene>
<dbReference type="GO" id="GO:0006488">
    <property type="term" value="P:dolichol-linked oligosaccharide biosynthetic process"/>
    <property type="evidence" value="ECO:0007669"/>
    <property type="project" value="InterPro"/>
</dbReference>
<dbReference type="GO" id="GO:0003865">
    <property type="term" value="F:3-oxo-5-alpha-steroid 4-dehydrogenase activity"/>
    <property type="evidence" value="ECO:0007669"/>
    <property type="project" value="TreeGrafter"/>
</dbReference>
<evidence type="ECO:0000313" key="7">
    <source>
        <dbReference type="EMBL" id="KAG0279246.1"/>
    </source>
</evidence>
<dbReference type="PANTHER" id="PTHR14624:SF0">
    <property type="entry name" value="POLYPRENOL REDUCTASE"/>
    <property type="match status" value="1"/>
</dbReference>
<evidence type="ECO:0000256" key="3">
    <source>
        <dbReference type="ARBA" id="ARBA00022989"/>
    </source>
</evidence>
<dbReference type="PROSITE" id="PS50244">
    <property type="entry name" value="S5A_REDUCTASE"/>
    <property type="match status" value="1"/>
</dbReference>
<dbReference type="InterPro" id="IPR001104">
    <property type="entry name" value="3-oxo-5_a-steroid_4-DH_C"/>
</dbReference>
<dbReference type="InterPro" id="IPR039698">
    <property type="entry name" value="Dfg10/SRD5A3"/>
</dbReference>
<reference evidence="7" key="1">
    <citation type="journal article" date="2020" name="Fungal Divers.">
        <title>Resolving the Mortierellaceae phylogeny through synthesis of multi-gene phylogenetics and phylogenomics.</title>
        <authorList>
            <person name="Vandepol N."/>
            <person name="Liber J."/>
            <person name="Desiro A."/>
            <person name="Na H."/>
            <person name="Kennedy M."/>
            <person name="Barry K."/>
            <person name="Grigoriev I.V."/>
            <person name="Miller A.N."/>
            <person name="O'Donnell K."/>
            <person name="Stajich J.E."/>
            <person name="Bonito G."/>
        </authorList>
    </citation>
    <scope>NUCLEOTIDE SEQUENCE</scope>
    <source>
        <strain evidence="7">NRRL 28262</strain>
    </source>
</reference>
<evidence type="ECO:0000256" key="5">
    <source>
        <dbReference type="SAM" id="Phobius"/>
    </source>
</evidence>
<protein>
    <recommendedName>
        <fullName evidence="6">3-oxo-5-alpha-steroid 4-dehydrogenase C-terminal domain-containing protein</fullName>
    </recommendedName>
</protein>
<sequence>MASVYGSLAQGGFTSPIASFALLNKIYFALISTAAVTVATLPFLRASVLSYGKLDATTSPSSTSISTTKKHKREQPLPRDSWIKTIKNVQVPKVWFSHFYVFATLWMIYMAIDLWVYSSSAVVLPPTTISFSSKITVIRSMPAILTSTQKYWSLLTFLNYLGIMPAHIPLASAQSAIEPLIFRSWTPPPHVLLTMTCYLLQVIRRWYESWFVERPSVDAKMHVVHYIIGVTFYSAMAPTTWIDAYEAWLRQGGALGLVDTATPSPLDSMLFGLNGQCLLGLILFIWGCWHQYTCHVILANLRPKLSNNGDKLKEKSAYRVPFGDWFQYMVAPHYSAEMVIYLGLYLMGSSSPLTASSSTAPTLLCAWIWVIINLGIVARETDQWYRARFGDRYAAIGAPAGTKAGRSGRTPRRYVLIPFIY</sequence>
<evidence type="ECO:0000256" key="2">
    <source>
        <dbReference type="ARBA" id="ARBA00022692"/>
    </source>
</evidence>
<feature type="transmembrane region" description="Helical" evidence="5">
    <location>
        <begin position="359"/>
        <end position="378"/>
    </location>
</feature>
<dbReference type="AlphaFoldDB" id="A0AAD4H9K5"/>
<feature type="transmembrane region" description="Helical" evidence="5">
    <location>
        <begin position="223"/>
        <end position="242"/>
    </location>
</feature>
<dbReference type="EMBL" id="JAAAIL010000138">
    <property type="protein sequence ID" value="KAG0279246.1"/>
    <property type="molecule type" value="Genomic_DNA"/>
</dbReference>
<dbReference type="Proteomes" id="UP001194580">
    <property type="component" value="Unassembled WGS sequence"/>
</dbReference>
<comment type="subcellular location">
    <subcellularLocation>
        <location evidence="1">Endomembrane system</location>
        <topology evidence="1">Multi-pass membrane protein</topology>
    </subcellularLocation>
</comment>
<feature type="transmembrane region" description="Helical" evidence="5">
    <location>
        <begin position="269"/>
        <end position="289"/>
    </location>
</feature>
<keyword evidence="2 5" id="KW-0812">Transmembrane</keyword>
<accession>A0AAD4H9K5</accession>
<evidence type="ECO:0000256" key="1">
    <source>
        <dbReference type="ARBA" id="ARBA00004127"/>
    </source>
</evidence>